<accession>A0A5B7F2H0</accession>
<keyword evidence="2" id="KW-1185">Reference proteome</keyword>
<dbReference type="AlphaFoldDB" id="A0A5B7F2H0"/>
<organism evidence="1 2">
    <name type="scientific">Portunus trituberculatus</name>
    <name type="common">Swimming crab</name>
    <name type="synonym">Neptunus trituberculatus</name>
    <dbReference type="NCBI Taxonomy" id="210409"/>
    <lineage>
        <taxon>Eukaryota</taxon>
        <taxon>Metazoa</taxon>
        <taxon>Ecdysozoa</taxon>
        <taxon>Arthropoda</taxon>
        <taxon>Crustacea</taxon>
        <taxon>Multicrustacea</taxon>
        <taxon>Malacostraca</taxon>
        <taxon>Eumalacostraca</taxon>
        <taxon>Eucarida</taxon>
        <taxon>Decapoda</taxon>
        <taxon>Pleocyemata</taxon>
        <taxon>Brachyura</taxon>
        <taxon>Eubrachyura</taxon>
        <taxon>Portunoidea</taxon>
        <taxon>Portunidae</taxon>
        <taxon>Portuninae</taxon>
        <taxon>Portunus</taxon>
    </lineage>
</organism>
<name>A0A5B7F2H0_PORTR</name>
<dbReference type="Gene3D" id="3.30.420.10">
    <property type="entry name" value="Ribonuclease H-like superfamily/Ribonuclease H"/>
    <property type="match status" value="1"/>
</dbReference>
<reference evidence="1 2" key="1">
    <citation type="submission" date="2019-05" db="EMBL/GenBank/DDBJ databases">
        <title>Another draft genome of Portunus trituberculatus and its Hox gene families provides insights of decapod evolution.</title>
        <authorList>
            <person name="Jeong J.-H."/>
            <person name="Song I."/>
            <person name="Kim S."/>
            <person name="Choi T."/>
            <person name="Kim D."/>
            <person name="Ryu S."/>
            <person name="Kim W."/>
        </authorList>
    </citation>
    <scope>NUCLEOTIDE SEQUENCE [LARGE SCALE GENOMIC DNA]</scope>
    <source>
        <tissue evidence="1">Muscle</tissue>
    </source>
</reference>
<dbReference type="InterPro" id="IPR036397">
    <property type="entry name" value="RNaseH_sf"/>
</dbReference>
<gene>
    <name evidence="1" type="primary">tc1a_5</name>
    <name evidence="1" type="ORF">E2C01_033242</name>
</gene>
<comment type="caution">
    <text evidence="1">The sequence shown here is derived from an EMBL/GenBank/DDBJ whole genome shotgun (WGS) entry which is preliminary data.</text>
</comment>
<dbReference type="GO" id="GO:0003676">
    <property type="term" value="F:nucleic acid binding"/>
    <property type="evidence" value="ECO:0007669"/>
    <property type="project" value="InterPro"/>
</dbReference>
<proteinExistence type="predicted"/>
<protein>
    <submittedName>
        <fullName evidence="1">Transposable element Tc1 transposase</fullName>
    </submittedName>
</protein>
<evidence type="ECO:0000313" key="1">
    <source>
        <dbReference type="EMBL" id="MPC39697.1"/>
    </source>
</evidence>
<dbReference type="Proteomes" id="UP000324222">
    <property type="component" value="Unassembled WGS sequence"/>
</dbReference>
<dbReference type="EMBL" id="VSRR010004444">
    <property type="protein sequence ID" value="MPC39697.1"/>
    <property type="molecule type" value="Genomic_DNA"/>
</dbReference>
<evidence type="ECO:0000313" key="2">
    <source>
        <dbReference type="Proteomes" id="UP000324222"/>
    </source>
</evidence>
<sequence>MNTSPEVECACHSHPYGKETDNVAVRTVSDTLHLRLKHKKVTACRKPALNEQQKKAQKAFVSKYLKWPLEKLHSVLWTDESLFVVCGMKGDRVWAMKGIHMNDPKYCALMVKHPASIMVWADFGYGDKGPLLVLPQNLMVNQQVYLNILDEHLGECFANSGAEHNGAPAHRANSVKNLLKINENEYISD</sequence>
<dbReference type="OrthoDB" id="10027016at2759"/>